<evidence type="ECO:0000313" key="4">
    <source>
        <dbReference type="Proteomes" id="UP001162030"/>
    </source>
</evidence>
<dbReference type="Proteomes" id="UP001162030">
    <property type="component" value="Chromosome"/>
</dbReference>
<keyword evidence="4" id="KW-1185">Reference proteome</keyword>
<keyword evidence="1" id="KW-0732">Signal</keyword>
<reference evidence="3 4" key="1">
    <citation type="submission" date="2023-03" db="EMBL/GenBank/DDBJ databases">
        <authorList>
            <person name="Pearce D."/>
        </authorList>
    </citation>
    <scope>NUCLEOTIDE SEQUENCE [LARGE SCALE GENOMIC DNA]</scope>
    <source>
        <strain evidence="3">Msz</strain>
    </source>
</reference>
<feature type="domain" description="Glycine zipper" evidence="2">
    <location>
        <begin position="31"/>
        <end position="66"/>
    </location>
</feature>
<gene>
    <name evidence="3" type="ORF">MSZNOR_2732</name>
</gene>
<dbReference type="RefSeq" id="WP_156912856.1">
    <property type="nucleotide sequence ID" value="NZ_OX458333.1"/>
</dbReference>
<sequence length="205" mass="21123">MNTRSKTLSITLCAALAAGCANQGANGQLLGSLAGAVVGAASGAAIGGNWKGALVGAAAGAALGWATAKLVEYNSTQVRTEADERQIYGISERVASPLVKVRKGSSSPSQIRAGEQVRVVTDYSLMLPQGMTQAEVSESWVLKKDGKVLSEIPPQHVQRSGGGWEAAASIAIPSNAHPGTYVVEHKVQTGTSYDTDESVFIITPS</sequence>
<dbReference type="Pfam" id="PF13488">
    <property type="entry name" value="Gly-zipper_Omp"/>
    <property type="match status" value="1"/>
</dbReference>
<feature type="chain" id="PRO_5046215694" evidence="1">
    <location>
        <begin position="24"/>
        <end position="205"/>
    </location>
</feature>
<evidence type="ECO:0000259" key="2">
    <source>
        <dbReference type="Pfam" id="PF13488"/>
    </source>
</evidence>
<evidence type="ECO:0000256" key="1">
    <source>
        <dbReference type="SAM" id="SignalP"/>
    </source>
</evidence>
<keyword evidence="3" id="KW-0449">Lipoprotein</keyword>
<dbReference type="EMBL" id="OX458333">
    <property type="protein sequence ID" value="CAI8863132.1"/>
    <property type="molecule type" value="Genomic_DNA"/>
</dbReference>
<dbReference type="InterPro" id="IPR039567">
    <property type="entry name" value="Gly-zipper"/>
</dbReference>
<dbReference type="PROSITE" id="PS51257">
    <property type="entry name" value="PROKAR_LIPOPROTEIN"/>
    <property type="match status" value="1"/>
</dbReference>
<protein>
    <submittedName>
        <fullName evidence="3">Osmotically inducible lipoprotein OsmB</fullName>
    </submittedName>
</protein>
<evidence type="ECO:0000313" key="3">
    <source>
        <dbReference type="EMBL" id="CAI8863132.1"/>
    </source>
</evidence>
<feature type="signal peptide" evidence="1">
    <location>
        <begin position="1"/>
        <end position="23"/>
    </location>
</feature>
<name>A0ABM9I3B7_9GAMM</name>
<accession>A0ABM9I3B7</accession>
<organism evidence="3 4">
    <name type="scientific">Methylocaldum szegediense</name>
    <dbReference type="NCBI Taxonomy" id="73780"/>
    <lineage>
        <taxon>Bacteria</taxon>
        <taxon>Pseudomonadati</taxon>
        <taxon>Pseudomonadota</taxon>
        <taxon>Gammaproteobacteria</taxon>
        <taxon>Methylococcales</taxon>
        <taxon>Methylococcaceae</taxon>
        <taxon>Methylocaldum</taxon>
    </lineage>
</organism>
<proteinExistence type="predicted"/>